<keyword evidence="4" id="KW-1185">Reference proteome</keyword>
<gene>
    <name evidence="3" type="ORF">RF007C_02780</name>
</gene>
<dbReference type="PANTHER" id="PTHR33988:SF2">
    <property type="entry name" value="ENDORIBONUCLEASE MAZF"/>
    <property type="match status" value="1"/>
</dbReference>
<proteinExistence type="inferred from homology"/>
<dbReference type="AlphaFoldDB" id="W7V0F0"/>
<name>W7V0F0_RUMFL</name>
<dbReference type="Gene3D" id="2.30.30.110">
    <property type="match status" value="1"/>
</dbReference>
<evidence type="ECO:0008006" key="5">
    <source>
        <dbReference type="Google" id="ProtNLM"/>
    </source>
</evidence>
<keyword evidence="2" id="KW-1277">Toxin-antitoxin system</keyword>
<comment type="caution">
    <text evidence="3">The sequence shown here is derived from an EMBL/GenBank/DDBJ whole genome shotgun (WGS) entry which is preliminary data.</text>
</comment>
<organism evidence="3 4">
    <name type="scientific">Ruminococcus flavefaciens 007c</name>
    <dbReference type="NCBI Taxonomy" id="1341157"/>
    <lineage>
        <taxon>Bacteria</taxon>
        <taxon>Bacillati</taxon>
        <taxon>Bacillota</taxon>
        <taxon>Clostridia</taxon>
        <taxon>Eubacteriales</taxon>
        <taxon>Oscillospiraceae</taxon>
        <taxon>Ruminococcus</taxon>
    </lineage>
</organism>
<sequence>MARKNKRLKTEYHRGLGFDPRKYITAPVQHHTTEHKPQRGDIWFADLGSHPDSSVQGGIRPVIILSNDMGNAHADTVNIVPMTRHLKKPELPCHTHLFPDSISDLHQHLDPSMILAEQLTTVSKHALRSYAGHISDADAMNRIETAVIAQLFLERRHPECL</sequence>
<dbReference type="GO" id="GO:0006402">
    <property type="term" value="P:mRNA catabolic process"/>
    <property type="evidence" value="ECO:0007669"/>
    <property type="project" value="TreeGrafter"/>
</dbReference>
<dbReference type="PANTHER" id="PTHR33988">
    <property type="entry name" value="ENDORIBONUCLEASE MAZF-RELATED"/>
    <property type="match status" value="1"/>
</dbReference>
<accession>W7V0F0</accession>
<comment type="similarity">
    <text evidence="1">Belongs to the PemK/MazF family.</text>
</comment>
<evidence type="ECO:0000256" key="2">
    <source>
        <dbReference type="ARBA" id="ARBA00022649"/>
    </source>
</evidence>
<evidence type="ECO:0000313" key="4">
    <source>
        <dbReference type="Proteomes" id="UP000019365"/>
    </source>
</evidence>
<evidence type="ECO:0000313" key="3">
    <source>
        <dbReference type="EMBL" id="EWM54212.1"/>
    </source>
</evidence>
<dbReference type="GO" id="GO:0004521">
    <property type="term" value="F:RNA endonuclease activity"/>
    <property type="evidence" value="ECO:0007669"/>
    <property type="project" value="TreeGrafter"/>
</dbReference>
<dbReference type="RefSeq" id="WP_051456551.1">
    <property type="nucleotide sequence ID" value="NZ_ATAX01000017.1"/>
</dbReference>
<dbReference type="eggNOG" id="COG2337">
    <property type="taxonomic scope" value="Bacteria"/>
</dbReference>
<dbReference type="EMBL" id="ATAX01000017">
    <property type="protein sequence ID" value="EWM54212.1"/>
    <property type="molecule type" value="Genomic_DNA"/>
</dbReference>
<dbReference type="PATRIC" id="fig|1341157.4.peg.1192"/>
<dbReference type="Pfam" id="PF02452">
    <property type="entry name" value="PemK_toxin"/>
    <property type="match status" value="1"/>
</dbReference>
<dbReference type="SUPFAM" id="SSF50118">
    <property type="entry name" value="Cell growth inhibitor/plasmid maintenance toxic component"/>
    <property type="match status" value="1"/>
</dbReference>
<protein>
    <recommendedName>
        <fullName evidence="5">Growth inhibitor PemK</fullName>
    </recommendedName>
</protein>
<dbReference type="GO" id="GO:0016075">
    <property type="term" value="P:rRNA catabolic process"/>
    <property type="evidence" value="ECO:0007669"/>
    <property type="project" value="TreeGrafter"/>
</dbReference>
<reference evidence="3 4" key="1">
    <citation type="journal article" date="2014" name="PLoS ONE">
        <title>Rumen cellulosomics: divergent fiber-degrading strategies revealed by comparative genome-wide analysis of six ruminococcal strains.</title>
        <authorList>
            <person name="Dassa B."/>
            <person name="Borovok I."/>
            <person name="Ruimy-Israeli V."/>
            <person name="Lamed R."/>
            <person name="Flint H.J."/>
            <person name="Duncan S.H."/>
            <person name="Henrissat B."/>
            <person name="Coutinho P."/>
            <person name="Morrison M."/>
            <person name="Mosoni P."/>
            <person name="Yeoman C.J."/>
            <person name="White B.A."/>
            <person name="Bayer E.A."/>
        </authorList>
    </citation>
    <scope>NUCLEOTIDE SEQUENCE [LARGE SCALE GENOMIC DNA]</scope>
    <source>
        <strain evidence="3 4">007c</strain>
    </source>
</reference>
<dbReference type="InterPro" id="IPR011067">
    <property type="entry name" value="Plasmid_toxin/cell-grow_inhib"/>
</dbReference>
<dbReference type="GO" id="GO:0003677">
    <property type="term" value="F:DNA binding"/>
    <property type="evidence" value="ECO:0007669"/>
    <property type="project" value="InterPro"/>
</dbReference>
<dbReference type="Proteomes" id="UP000019365">
    <property type="component" value="Unassembled WGS sequence"/>
</dbReference>
<evidence type="ECO:0000256" key="1">
    <source>
        <dbReference type="ARBA" id="ARBA00007521"/>
    </source>
</evidence>
<dbReference type="InterPro" id="IPR003477">
    <property type="entry name" value="PemK-like"/>
</dbReference>
<dbReference type="OrthoDB" id="9808744at2"/>